<gene>
    <name evidence="16" type="primary">rbm22</name>
    <name evidence="16" type="ORF">g.378</name>
</gene>
<sequence length="249" mass="28757">MSKYGTKADKYKLQDSEFPILCQTCLGDNPYMRMMVDRHGQECKICNRPFTTYRWCPGKKMRYKKTEICQICSRAKNVCQTCLLDLKYNLPVQARDELLQVTSEQIPRSDVNREYYAQILEKKFDQTNPNNAIEAEAARLALPGPSSEGVGKEVSPGAKVIAKLARREPYYKRNLPHICSFWVKGECKRGEECPYRHEKPSDPDNPLSRQNIKDRYHGSNDPVAKKILARASDVQRRDKVTKEPTEFTE</sequence>
<reference evidence="16" key="1">
    <citation type="submission" date="2018-10" db="EMBL/GenBank/DDBJ databases">
        <title>Transcriptome assembly of Aceria tosichella (Wheat curl mite) Type 2.</title>
        <authorList>
            <person name="Scully E.D."/>
            <person name="Geib S.M."/>
            <person name="Palmer N.A."/>
            <person name="Gupta A.K."/>
            <person name="Sarath G."/>
            <person name="Tatineni S."/>
        </authorList>
    </citation>
    <scope>NUCLEOTIDE SEQUENCE</scope>
    <source>
        <strain evidence="16">LincolnNE</strain>
    </source>
</reference>
<feature type="region of interest" description="Disordered" evidence="14">
    <location>
        <begin position="192"/>
        <end position="249"/>
    </location>
</feature>
<evidence type="ECO:0000256" key="5">
    <source>
        <dbReference type="ARBA" id="ARBA00022664"/>
    </source>
</evidence>
<protein>
    <submittedName>
        <fullName evidence="16">Pre-mRNA-splicing factor RBM22</fullName>
    </submittedName>
</protein>
<dbReference type="InterPro" id="IPR057674">
    <property type="entry name" value="Znf-CCCH_RBM22"/>
</dbReference>
<dbReference type="PANTHER" id="PTHR14089:SF6">
    <property type="entry name" value="PRE-MRNA-SPLICING FACTOR RBM22"/>
    <property type="match status" value="1"/>
</dbReference>
<keyword evidence="11" id="KW-0508">mRNA splicing</keyword>
<evidence type="ECO:0000259" key="15">
    <source>
        <dbReference type="PROSITE" id="PS50103"/>
    </source>
</evidence>
<dbReference type="AlphaFoldDB" id="A0A6G1SIN2"/>
<dbReference type="Gene3D" id="4.10.1000.10">
    <property type="entry name" value="Zinc finger, CCCH-type"/>
    <property type="match status" value="1"/>
</dbReference>
<keyword evidence="5" id="KW-0507">mRNA processing</keyword>
<evidence type="ECO:0000313" key="16">
    <source>
        <dbReference type="EMBL" id="MDE50027.1"/>
    </source>
</evidence>
<dbReference type="InterPro" id="IPR048995">
    <property type="entry name" value="STL11/RBM22-like_N"/>
</dbReference>
<evidence type="ECO:0000256" key="1">
    <source>
        <dbReference type="ARBA" id="ARBA00004123"/>
    </source>
</evidence>
<dbReference type="SMART" id="SM00356">
    <property type="entry name" value="ZnF_C3H1"/>
    <property type="match status" value="1"/>
</dbReference>
<comment type="similarity">
    <text evidence="3">Belongs to the SLT11 family.</text>
</comment>
<dbReference type="PROSITE" id="PS50103">
    <property type="entry name" value="ZF_C3H1"/>
    <property type="match status" value="1"/>
</dbReference>
<evidence type="ECO:0000256" key="8">
    <source>
        <dbReference type="ARBA" id="ARBA00022771"/>
    </source>
</evidence>
<keyword evidence="6 13" id="KW-0479">Metal-binding</keyword>
<dbReference type="Pfam" id="PF21369">
    <property type="entry name" value="STL11_N"/>
    <property type="match status" value="1"/>
</dbReference>
<accession>A0A6G1SIN2</accession>
<feature type="domain" description="C3H1-type" evidence="15">
    <location>
        <begin position="178"/>
        <end position="200"/>
    </location>
</feature>
<feature type="compositionally biased region" description="Basic and acidic residues" evidence="14">
    <location>
        <begin position="192"/>
        <end position="202"/>
    </location>
</feature>
<dbReference type="GO" id="GO:0008270">
    <property type="term" value="F:zinc ion binding"/>
    <property type="evidence" value="ECO:0007669"/>
    <property type="project" value="UniProtKB-KW"/>
</dbReference>
<evidence type="ECO:0000256" key="4">
    <source>
        <dbReference type="ARBA" id="ARBA00022490"/>
    </source>
</evidence>
<evidence type="ECO:0000256" key="9">
    <source>
        <dbReference type="ARBA" id="ARBA00022833"/>
    </source>
</evidence>
<evidence type="ECO:0000256" key="14">
    <source>
        <dbReference type="SAM" id="MobiDB-lite"/>
    </source>
</evidence>
<dbReference type="PANTHER" id="PTHR14089">
    <property type="entry name" value="PRE-MRNA-SPLICING FACTOR RBM22"/>
    <property type="match status" value="1"/>
</dbReference>
<evidence type="ECO:0000256" key="11">
    <source>
        <dbReference type="ARBA" id="ARBA00023187"/>
    </source>
</evidence>
<dbReference type="GO" id="GO:0071007">
    <property type="term" value="C:U2-type catalytic step 2 spliceosome"/>
    <property type="evidence" value="ECO:0007669"/>
    <property type="project" value="TreeGrafter"/>
</dbReference>
<dbReference type="InterPro" id="IPR000571">
    <property type="entry name" value="Znf_CCCH"/>
</dbReference>
<keyword evidence="9 13" id="KW-0862">Zinc</keyword>
<evidence type="ECO:0000256" key="10">
    <source>
        <dbReference type="ARBA" id="ARBA00022884"/>
    </source>
</evidence>
<dbReference type="GO" id="GO:0017070">
    <property type="term" value="F:U6 snRNA binding"/>
    <property type="evidence" value="ECO:0007669"/>
    <property type="project" value="TreeGrafter"/>
</dbReference>
<comment type="subcellular location">
    <subcellularLocation>
        <location evidence="2">Cytoplasm</location>
    </subcellularLocation>
    <subcellularLocation>
        <location evidence="1">Nucleus</location>
    </subcellularLocation>
</comment>
<evidence type="ECO:0000256" key="13">
    <source>
        <dbReference type="PROSITE-ProRule" id="PRU00723"/>
    </source>
</evidence>
<name>A0A6G1SIN2_9ACAR</name>
<dbReference type="InterPro" id="IPR036855">
    <property type="entry name" value="Znf_CCCH_sf"/>
</dbReference>
<organism evidence="16">
    <name type="scientific">Aceria tosichella</name>
    <name type="common">wheat curl mite</name>
    <dbReference type="NCBI Taxonomy" id="561515"/>
    <lineage>
        <taxon>Eukaryota</taxon>
        <taxon>Metazoa</taxon>
        <taxon>Ecdysozoa</taxon>
        <taxon>Arthropoda</taxon>
        <taxon>Chelicerata</taxon>
        <taxon>Arachnida</taxon>
        <taxon>Acari</taxon>
        <taxon>Acariformes</taxon>
        <taxon>Trombidiformes</taxon>
        <taxon>Prostigmata</taxon>
        <taxon>Eupodina</taxon>
        <taxon>Eriophyoidea</taxon>
        <taxon>Eriophyidae</taxon>
        <taxon>Eriophyinae</taxon>
        <taxon>Aceriini</taxon>
        <taxon>Aceria</taxon>
    </lineage>
</organism>
<dbReference type="EMBL" id="GGYP01005256">
    <property type="protein sequence ID" value="MDE50027.1"/>
    <property type="molecule type" value="Transcribed_RNA"/>
</dbReference>
<dbReference type="GO" id="GO:0006397">
    <property type="term" value="P:mRNA processing"/>
    <property type="evidence" value="ECO:0007669"/>
    <property type="project" value="UniProtKB-KW"/>
</dbReference>
<feature type="compositionally biased region" description="Basic and acidic residues" evidence="14">
    <location>
        <begin position="233"/>
        <end position="249"/>
    </location>
</feature>
<evidence type="ECO:0000256" key="2">
    <source>
        <dbReference type="ARBA" id="ARBA00004496"/>
    </source>
</evidence>
<dbReference type="GO" id="GO:0071006">
    <property type="term" value="C:U2-type catalytic step 1 spliceosome"/>
    <property type="evidence" value="ECO:0007669"/>
    <property type="project" value="TreeGrafter"/>
</dbReference>
<keyword evidence="8 13" id="KW-0863">Zinc-finger</keyword>
<proteinExistence type="inferred from homology"/>
<evidence type="ECO:0000256" key="7">
    <source>
        <dbReference type="ARBA" id="ARBA00022728"/>
    </source>
</evidence>
<dbReference type="InterPro" id="IPR039171">
    <property type="entry name" value="Cwc2/Slt11"/>
</dbReference>
<evidence type="ECO:0000256" key="12">
    <source>
        <dbReference type="ARBA" id="ARBA00023242"/>
    </source>
</evidence>
<keyword evidence="10" id="KW-0694">RNA-binding</keyword>
<keyword evidence="4" id="KW-0963">Cytoplasm</keyword>
<dbReference type="GO" id="GO:0008380">
    <property type="term" value="P:RNA splicing"/>
    <property type="evidence" value="ECO:0007669"/>
    <property type="project" value="UniProtKB-KW"/>
</dbReference>
<evidence type="ECO:0000256" key="6">
    <source>
        <dbReference type="ARBA" id="ARBA00022723"/>
    </source>
</evidence>
<keyword evidence="12" id="KW-0539">Nucleus</keyword>
<dbReference type="GO" id="GO:0000974">
    <property type="term" value="C:Prp19 complex"/>
    <property type="evidence" value="ECO:0007669"/>
    <property type="project" value="TreeGrafter"/>
</dbReference>
<dbReference type="Pfam" id="PF25584">
    <property type="entry name" value="zf-CCCH_RBM22"/>
    <property type="match status" value="1"/>
</dbReference>
<dbReference type="FunFam" id="4.10.1000.10:FF:000006">
    <property type="entry name" value="Putative pre-mrna-splicing factor rbm22"/>
    <property type="match status" value="1"/>
</dbReference>
<dbReference type="GO" id="GO:0036002">
    <property type="term" value="F:pre-mRNA binding"/>
    <property type="evidence" value="ECO:0007669"/>
    <property type="project" value="TreeGrafter"/>
</dbReference>
<keyword evidence="7" id="KW-0747">Spliceosome</keyword>
<feature type="zinc finger region" description="C3H1-type" evidence="13">
    <location>
        <begin position="178"/>
        <end position="200"/>
    </location>
</feature>
<evidence type="ECO:0000256" key="3">
    <source>
        <dbReference type="ARBA" id="ARBA00007781"/>
    </source>
</evidence>
<dbReference type="SUPFAM" id="SSF90229">
    <property type="entry name" value="CCCH zinc finger"/>
    <property type="match status" value="1"/>
</dbReference>